<feature type="transmembrane region" description="Helical" evidence="2">
    <location>
        <begin position="488"/>
        <end position="508"/>
    </location>
</feature>
<dbReference type="Proteomes" id="UP001153069">
    <property type="component" value="Unassembled WGS sequence"/>
</dbReference>
<keyword evidence="2" id="KW-0812">Transmembrane</keyword>
<keyword evidence="5" id="KW-1185">Reference proteome</keyword>
<feature type="region of interest" description="Disordered" evidence="1">
    <location>
        <begin position="518"/>
        <end position="543"/>
    </location>
</feature>
<evidence type="ECO:0000256" key="3">
    <source>
        <dbReference type="SAM" id="SignalP"/>
    </source>
</evidence>
<comment type="caution">
    <text evidence="4">The sequence shown here is derived from an EMBL/GenBank/DDBJ whole genome shotgun (WGS) entry which is preliminary data.</text>
</comment>
<keyword evidence="2" id="KW-1133">Transmembrane helix</keyword>
<accession>A0A9N8DCD6</accession>
<protein>
    <submittedName>
        <fullName evidence="4">Uncharacterized protein</fullName>
    </submittedName>
</protein>
<proteinExistence type="predicted"/>
<evidence type="ECO:0000313" key="4">
    <source>
        <dbReference type="EMBL" id="CAB9498194.1"/>
    </source>
</evidence>
<name>A0A9N8DCD6_9STRA</name>
<evidence type="ECO:0000256" key="2">
    <source>
        <dbReference type="SAM" id="Phobius"/>
    </source>
</evidence>
<keyword evidence="3" id="KW-0732">Signal</keyword>
<feature type="chain" id="PRO_5040396118" evidence="3">
    <location>
        <begin position="27"/>
        <end position="543"/>
    </location>
</feature>
<dbReference type="EMBL" id="CAICTM010000033">
    <property type="protein sequence ID" value="CAB9498194.1"/>
    <property type="molecule type" value="Genomic_DNA"/>
</dbReference>
<feature type="signal peptide" evidence="3">
    <location>
        <begin position="1"/>
        <end position="26"/>
    </location>
</feature>
<feature type="compositionally biased region" description="Acidic residues" evidence="1">
    <location>
        <begin position="533"/>
        <end position="543"/>
    </location>
</feature>
<evidence type="ECO:0000256" key="1">
    <source>
        <dbReference type="SAM" id="MobiDB-lite"/>
    </source>
</evidence>
<dbReference type="AlphaFoldDB" id="A0A9N8DCD6"/>
<gene>
    <name evidence="4" type="ORF">SEMRO_33_G021290.1</name>
</gene>
<keyword evidence="2" id="KW-0472">Membrane</keyword>
<evidence type="ECO:0000313" key="5">
    <source>
        <dbReference type="Proteomes" id="UP001153069"/>
    </source>
</evidence>
<organism evidence="4 5">
    <name type="scientific">Seminavis robusta</name>
    <dbReference type="NCBI Taxonomy" id="568900"/>
    <lineage>
        <taxon>Eukaryota</taxon>
        <taxon>Sar</taxon>
        <taxon>Stramenopiles</taxon>
        <taxon>Ochrophyta</taxon>
        <taxon>Bacillariophyta</taxon>
        <taxon>Bacillariophyceae</taxon>
        <taxon>Bacillariophycidae</taxon>
        <taxon>Naviculales</taxon>
        <taxon>Naviculaceae</taxon>
        <taxon>Seminavis</taxon>
    </lineage>
</organism>
<reference evidence="4" key="1">
    <citation type="submission" date="2020-06" db="EMBL/GenBank/DDBJ databases">
        <authorList>
            <consortium name="Plant Systems Biology data submission"/>
        </authorList>
    </citation>
    <scope>NUCLEOTIDE SEQUENCE</scope>
    <source>
        <strain evidence="4">D6</strain>
    </source>
</reference>
<sequence>MMNQWTLSIWLLLLMLLGVSISTTRALEDSMNSFCFLESAVPVEKSCFPLRVLISQSEQGIGSVVSVASVGTFCVEFVNDTLQATYKTSGVAFQLLDLHLHFQVVEGTGLQDLQEFPEDIPADPTQFEYQKPIQDHQGNGNGNGNDMASLSIPTEAFTNHEVKDQYLLVVAHATVLQLQDGGKEGKELDVYATASERSGKSGIPLPLHITCDCHSHTTGTTSTNARILPEQLHDVPPPRQQKQEENLAGEDLVVGVSFIITTETSRLAKHLPKKQIKQAFAEFVQTIMQDMNVQPLLPTGTSATATKTKNNDNNHPGVGQRRKLWVSYDTNSFQVYTFLVSTSCNGPKDAHSVLGKHANTYYAPPPDLSQCHRAYAKFGIRMVGEDPKLVCDLLHNGTLWGYRQGMLQQVFRRAHPELATRIQFHPGDFEYCVPVDDFTAAPTEVTTTTTTTTTSATTSSSSWTDTNPLANMTLTVKTAEPDSPWKPLMIFGLVILVWLISILSLCIYRQHIKKHQRTTEERLAKQEIPPPNIDDETELMPEA</sequence>